<dbReference type="PANTHER" id="PTHR13370:SF3">
    <property type="entry name" value="TRNA (GUANINE(10)-N2)-METHYLTRANSFERASE HOMOLOG"/>
    <property type="match status" value="1"/>
</dbReference>
<dbReference type="GO" id="GO:0009007">
    <property type="term" value="F:site-specific DNA-methyltransferase (adenine-specific) activity"/>
    <property type="evidence" value="ECO:0007669"/>
    <property type="project" value="UniProtKB-EC"/>
</dbReference>
<keyword evidence="2 6" id="KW-0489">Methyltransferase</keyword>
<dbReference type="GO" id="GO:0032259">
    <property type="term" value="P:methylation"/>
    <property type="evidence" value="ECO:0007669"/>
    <property type="project" value="UniProtKB-KW"/>
</dbReference>
<evidence type="ECO:0000256" key="3">
    <source>
        <dbReference type="ARBA" id="ARBA00022679"/>
    </source>
</evidence>
<dbReference type="Pfam" id="PF01555">
    <property type="entry name" value="N6_N4_Mtase"/>
    <property type="match status" value="1"/>
</dbReference>
<accession>A0A517QTG8</accession>
<feature type="domain" description="DNA methylase N-4/N-6" evidence="5">
    <location>
        <begin position="25"/>
        <end position="289"/>
    </location>
</feature>
<dbReference type="PRINTS" id="PR00508">
    <property type="entry name" value="S21N4MTFRASE"/>
</dbReference>
<reference evidence="6 7" key="1">
    <citation type="submission" date="2019-02" db="EMBL/GenBank/DDBJ databases">
        <title>Deep-cultivation of Planctomycetes and their phenomic and genomic characterization uncovers novel biology.</title>
        <authorList>
            <person name="Wiegand S."/>
            <person name="Jogler M."/>
            <person name="Boedeker C."/>
            <person name="Pinto D."/>
            <person name="Vollmers J."/>
            <person name="Rivas-Marin E."/>
            <person name="Kohn T."/>
            <person name="Peeters S.H."/>
            <person name="Heuer A."/>
            <person name="Rast P."/>
            <person name="Oberbeckmann S."/>
            <person name="Bunk B."/>
            <person name="Jeske O."/>
            <person name="Meyerdierks A."/>
            <person name="Storesund J.E."/>
            <person name="Kallscheuer N."/>
            <person name="Luecker S."/>
            <person name="Lage O.M."/>
            <person name="Pohl T."/>
            <person name="Merkel B.J."/>
            <person name="Hornburger P."/>
            <person name="Mueller R.-W."/>
            <person name="Bruemmer F."/>
            <person name="Labrenz M."/>
            <person name="Spormann A.M."/>
            <person name="Op den Camp H."/>
            <person name="Overmann J."/>
            <person name="Amann R."/>
            <person name="Jetten M.S.M."/>
            <person name="Mascher T."/>
            <person name="Medema M.H."/>
            <person name="Devos D.P."/>
            <person name="Kaster A.-K."/>
            <person name="Ovreas L."/>
            <person name="Rohde M."/>
            <person name="Galperin M.Y."/>
            <person name="Jogler C."/>
        </authorList>
    </citation>
    <scope>NUCLEOTIDE SEQUENCE [LARGE SCALE GENOMIC DNA]</scope>
    <source>
        <strain evidence="6 7">Mal48</strain>
    </source>
</reference>
<dbReference type="InterPro" id="IPR002941">
    <property type="entry name" value="DNA_methylase_N4/N6"/>
</dbReference>
<dbReference type="InterPro" id="IPR029063">
    <property type="entry name" value="SAM-dependent_MTases_sf"/>
</dbReference>
<dbReference type="SUPFAM" id="SSF53335">
    <property type="entry name" value="S-adenosyl-L-methionine-dependent methyltransferases"/>
    <property type="match status" value="1"/>
</dbReference>
<dbReference type="GO" id="GO:0008170">
    <property type="term" value="F:N-methyltransferase activity"/>
    <property type="evidence" value="ECO:0007669"/>
    <property type="project" value="InterPro"/>
</dbReference>
<dbReference type="GO" id="GO:0003677">
    <property type="term" value="F:DNA binding"/>
    <property type="evidence" value="ECO:0007669"/>
    <property type="project" value="InterPro"/>
</dbReference>
<dbReference type="AlphaFoldDB" id="A0A517QTG8"/>
<dbReference type="InterPro" id="IPR001091">
    <property type="entry name" value="RM_Methyltransferase"/>
</dbReference>
<keyword evidence="3 6" id="KW-0808">Transferase</keyword>
<evidence type="ECO:0000256" key="2">
    <source>
        <dbReference type="ARBA" id="ARBA00022603"/>
    </source>
</evidence>
<evidence type="ECO:0000256" key="4">
    <source>
        <dbReference type="SAM" id="MobiDB-lite"/>
    </source>
</evidence>
<dbReference type="EC" id="2.1.1.72" evidence="6"/>
<dbReference type="KEGG" id="tpol:Mal48_41510"/>
<sequence>MDDFLNTIHQGDCIAGMAKLPAGSIDLAFADPPFNIGYEYDVYNDKLGREKYLEWSREWIAGVYQALKPDGTFWLAIGDEYAAELKILSQEVGFHTRSWVVWYYTFGVNCKYKFTRSHAHIFYFVKDADNFTFRSEDLENRIPSARELVYNDKRANPKGRLPDDTWMIRPADVVGEIIADDGTWSPEEIKPVPDDKRTWTLRPQDLETCFQADENTWYFPRVAGTFKERQGFHGCQMPEQLLGRIIRSCSSEGDTVLDPFSGSATTLAVAKKLNRKFLGFELSEDYVDYGRQRLEEIRIGDRLNGSAEPTKSAPKTDSSKQKSSRKKVSNKQRNLFALEERLAETQLQMTLTGICEAYKLCHDGFSVDRIVMDPAANEMFTDVCQRLGLAGEPRTWNTLLIQLRRSGKFSHIEVTNKTEFSWDEIDPFFHASELAMQSVLDDDLAEDFNEIFSDPLIAKEFDQRALQHAPTRTPFELRWAALMLNQQSETARTRGAILKAPAKIGKAISIDDLNPEQFLTTPGVYLLEQGPKKKLYAGETLNLQHRFTTICESKEALTPLGNNLQIRIFPTQTSSADILAWQSCFISKHNTKLNYQKLSGVPQTQTSTI</sequence>
<dbReference type="OrthoDB" id="9773571at2"/>
<gene>
    <name evidence="6" type="primary">yhdJ</name>
    <name evidence="6" type="ORF">Mal48_41510</name>
</gene>
<protein>
    <submittedName>
        <fullName evidence="6">DNA adenine methyltransferase YhdJ</fullName>
        <ecNumber evidence="6">2.1.1.72</ecNumber>
    </submittedName>
</protein>
<evidence type="ECO:0000313" key="7">
    <source>
        <dbReference type="Proteomes" id="UP000315724"/>
    </source>
</evidence>
<organism evidence="6 7">
    <name type="scientific">Thalassoglobus polymorphus</name>
    <dbReference type="NCBI Taxonomy" id="2527994"/>
    <lineage>
        <taxon>Bacteria</taxon>
        <taxon>Pseudomonadati</taxon>
        <taxon>Planctomycetota</taxon>
        <taxon>Planctomycetia</taxon>
        <taxon>Planctomycetales</taxon>
        <taxon>Planctomycetaceae</taxon>
        <taxon>Thalassoglobus</taxon>
    </lineage>
</organism>
<dbReference type="REBASE" id="356561">
    <property type="entry name" value="M.PbaMal48ORF41510P"/>
</dbReference>
<name>A0A517QTG8_9PLAN</name>
<dbReference type="Gene3D" id="3.40.50.150">
    <property type="entry name" value="Vaccinia Virus protein VP39"/>
    <property type="match status" value="1"/>
</dbReference>
<dbReference type="Proteomes" id="UP000315724">
    <property type="component" value="Chromosome"/>
</dbReference>
<evidence type="ECO:0000256" key="1">
    <source>
        <dbReference type="ARBA" id="ARBA00006594"/>
    </source>
</evidence>
<proteinExistence type="inferred from homology"/>
<evidence type="ECO:0000259" key="5">
    <source>
        <dbReference type="Pfam" id="PF01555"/>
    </source>
</evidence>
<feature type="compositionally biased region" description="Polar residues" evidence="4">
    <location>
        <begin position="307"/>
        <end position="316"/>
    </location>
</feature>
<feature type="region of interest" description="Disordered" evidence="4">
    <location>
        <begin position="300"/>
        <end position="331"/>
    </location>
</feature>
<dbReference type="EMBL" id="CP036267">
    <property type="protein sequence ID" value="QDT34878.1"/>
    <property type="molecule type" value="Genomic_DNA"/>
</dbReference>
<comment type="similarity">
    <text evidence="1">Belongs to the N(4)/N(6)-methyltransferase family.</text>
</comment>
<dbReference type="RefSeq" id="WP_145203532.1">
    <property type="nucleotide sequence ID" value="NZ_CP036267.1"/>
</dbReference>
<evidence type="ECO:0000313" key="6">
    <source>
        <dbReference type="EMBL" id="QDT34878.1"/>
    </source>
</evidence>
<dbReference type="PROSITE" id="PS00092">
    <property type="entry name" value="N6_MTASE"/>
    <property type="match status" value="1"/>
</dbReference>
<dbReference type="GO" id="GO:0005737">
    <property type="term" value="C:cytoplasm"/>
    <property type="evidence" value="ECO:0007669"/>
    <property type="project" value="TreeGrafter"/>
</dbReference>
<dbReference type="PANTHER" id="PTHR13370">
    <property type="entry name" value="RNA METHYLASE-RELATED"/>
    <property type="match status" value="1"/>
</dbReference>
<dbReference type="InterPro" id="IPR002052">
    <property type="entry name" value="DNA_methylase_N6_adenine_CS"/>
</dbReference>
<keyword evidence="7" id="KW-1185">Reference proteome</keyword>